<evidence type="ECO:0000256" key="1">
    <source>
        <dbReference type="ARBA" id="ARBA00022801"/>
    </source>
</evidence>
<feature type="region of interest" description="Disordered" evidence="2">
    <location>
        <begin position="1"/>
        <end position="25"/>
    </location>
</feature>
<organism evidence="4 5">
    <name type="scientific">Kitasatospora putterlickiae</name>
    <dbReference type="NCBI Taxonomy" id="221725"/>
    <lineage>
        <taxon>Bacteria</taxon>
        <taxon>Bacillati</taxon>
        <taxon>Actinomycetota</taxon>
        <taxon>Actinomycetes</taxon>
        <taxon>Kitasatosporales</taxon>
        <taxon>Streptomycetaceae</taxon>
        <taxon>Kitasatospora</taxon>
    </lineage>
</organism>
<proteinExistence type="predicted"/>
<accession>A0ABP4JBM1</accession>
<dbReference type="GO" id="GO:0016787">
    <property type="term" value="F:hydrolase activity"/>
    <property type="evidence" value="ECO:0007669"/>
    <property type="project" value="UniProtKB-KW"/>
</dbReference>
<dbReference type="InterPro" id="IPR000639">
    <property type="entry name" value="Epox_hydrolase-like"/>
</dbReference>
<feature type="domain" description="AB hydrolase-1" evidence="3">
    <location>
        <begin position="30"/>
        <end position="260"/>
    </location>
</feature>
<evidence type="ECO:0000313" key="4">
    <source>
        <dbReference type="EMBL" id="GAA1415236.1"/>
    </source>
</evidence>
<dbReference type="PRINTS" id="PR00111">
    <property type="entry name" value="ABHYDROLASE"/>
</dbReference>
<dbReference type="Proteomes" id="UP001499863">
    <property type="component" value="Unassembled WGS sequence"/>
</dbReference>
<reference evidence="5" key="1">
    <citation type="journal article" date="2019" name="Int. J. Syst. Evol. Microbiol.">
        <title>The Global Catalogue of Microorganisms (GCM) 10K type strain sequencing project: providing services to taxonomists for standard genome sequencing and annotation.</title>
        <authorList>
            <consortium name="The Broad Institute Genomics Platform"/>
            <consortium name="The Broad Institute Genome Sequencing Center for Infectious Disease"/>
            <person name="Wu L."/>
            <person name="Ma J."/>
        </authorList>
    </citation>
    <scope>NUCLEOTIDE SEQUENCE [LARGE SCALE GENOMIC DNA]</scope>
    <source>
        <strain evidence="5">JCM 12393</strain>
    </source>
</reference>
<dbReference type="Gene3D" id="3.40.50.1820">
    <property type="entry name" value="alpha/beta hydrolase"/>
    <property type="match status" value="1"/>
</dbReference>
<dbReference type="SUPFAM" id="SSF53474">
    <property type="entry name" value="alpha/beta-Hydrolases"/>
    <property type="match status" value="1"/>
</dbReference>
<dbReference type="PANTHER" id="PTHR43798">
    <property type="entry name" value="MONOACYLGLYCEROL LIPASE"/>
    <property type="match status" value="1"/>
</dbReference>
<keyword evidence="1 4" id="KW-0378">Hydrolase</keyword>
<dbReference type="Pfam" id="PF00561">
    <property type="entry name" value="Abhydrolase_1"/>
    <property type="match status" value="1"/>
</dbReference>
<evidence type="ECO:0000313" key="5">
    <source>
        <dbReference type="Proteomes" id="UP001499863"/>
    </source>
</evidence>
<evidence type="ECO:0000259" key="3">
    <source>
        <dbReference type="Pfam" id="PF00561"/>
    </source>
</evidence>
<evidence type="ECO:0000256" key="2">
    <source>
        <dbReference type="SAM" id="MobiDB-lite"/>
    </source>
</evidence>
<dbReference type="InterPro" id="IPR029058">
    <property type="entry name" value="AB_hydrolase_fold"/>
</dbReference>
<comment type="caution">
    <text evidence="4">The sequence shown here is derived from an EMBL/GenBank/DDBJ whole genome shotgun (WGS) entry which is preliminary data.</text>
</comment>
<protein>
    <submittedName>
        <fullName evidence="4">Alpha/beta fold hydrolase</fullName>
    </submittedName>
</protein>
<dbReference type="EMBL" id="BAAAKJ010000515">
    <property type="protein sequence ID" value="GAA1415236.1"/>
    <property type="molecule type" value="Genomic_DNA"/>
</dbReference>
<gene>
    <name evidence="4" type="ORF">GCM10009639_69190</name>
</gene>
<sequence length="277" mass="28649">MGPPGAPEYGGPMTQPPSAVSVRESGTGTPLVLLHAFPLNAAMWSAQLDELPGPAGDRARVIAPDQRGFGGAGLGSGEPSLEAVADDVVRLLDAAGIDRAVLGGISMGGYVAMAFAERHPDRLAGLLLANTKATADPRAARENRERIASAVLARDSVRLLLDERMANGQLGPDSQHLADRVREMIAAAPPAAVAWAQRAMAARPERLDVLAGLRVPAAVVAGAEDALMPLAEAELMTRALPDAELTVLPGVGHLSAIEAPEAFDAVALRLLERVAAE</sequence>
<keyword evidence="5" id="KW-1185">Reference proteome</keyword>
<dbReference type="PRINTS" id="PR00412">
    <property type="entry name" value="EPOXHYDRLASE"/>
</dbReference>
<dbReference type="InterPro" id="IPR050266">
    <property type="entry name" value="AB_hydrolase_sf"/>
</dbReference>
<dbReference type="PANTHER" id="PTHR43798:SF31">
    <property type="entry name" value="AB HYDROLASE SUPERFAMILY PROTEIN YCLE"/>
    <property type="match status" value="1"/>
</dbReference>
<dbReference type="InterPro" id="IPR000073">
    <property type="entry name" value="AB_hydrolase_1"/>
</dbReference>
<name>A0ABP4JBM1_9ACTN</name>